<evidence type="ECO:0000313" key="5">
    <source>
        <dbReference type="Proteomes" id="UP001485043"/>
    </source>
</evidence>
<dbReference type="PROSITE" id="PS51375">
    <property type="entry name" value="PPR"/>
    <property type="match status" value="2"/>
</dbReference>
<feature type="repeat" description="PPR" evidence="3">
    <location>
        <begin position="87"/>
        <end position="121"/>
    </location>
</feature>
<dbReference type="InterPro" id="IPR002885">
    <property type="entry name" value="PPR_rpt"/>
</dbReference>
<comment type="similarity">
    <text evidence="1">Belongs to the PPR family. P subfamily.</text>
</comment>
<reference evidence="4 5" key="1">
    <citation type="journal article" date="2024" name="Nat. Commun.">
        <title>Phylogenomics reveals the evolutionary origins of lichenization in chlorophyte algae.</title>
        <authorList>
            <person name="Puginier C."/>
            <person name="Libourel C."/>
            <person name="Otte J."/>
            <person name="Skaloud P."/>
            <person name="Haon M."/>
            <person name="Grisel S."/>
            <person name="Petersen M."/>
            <person name="Berrin J.G."/>
            <person name="Delaux P.M."/>
            <person name="Dal Grande F."/>
            <person name="Keller J."/>
        </authorList>
    </citation>
    <scope>NUCLEOTIDE SEQUENCE [LARGE SCALE GENOMIC DNA]</scope>
    <source>
        <strain evidence="4 5">SAG 2523</strain>
    </source>
</reference>
<dbReference type="PANTHER" id="PTHR47447">
    <property type="entry name" value="OS03G0856100 PROTEIN"/>
    <property type="match status" value="1"/>
</dbReference>
<dbReference type="InterPro" id="IPR011990">
    <property type="entry name" value="TPR-like_helical_dom_sf"/>
</dbReference>
<dbReference type="Gene3D" id="1.25.40.10">
    <property type="entry name" value="Tetratricopeptide repeat domain"/>
    <property type="match status" value="2"/>
</dbReference>
<dbReference type="PANTHER" id="PTHR47447:SF17">
    <property type="entry name" value="OS12G0638900 PROTEIN"/>
    <property type="match status" value="1"/>
</dbReference>
<comment type="caution">
    <text evidence="4">The sequence shown here is derived from an EMBL/GenBank/DDBJ whole genome shotgun (WGS) entry which is preliminary data.</text>
</comment>
<proteinExistence type="inferred from homology"/>
<gene>
    <name evidence="4" type="ORF">WJX84_004271</name>
</gene>
<name>A0AAW1T1I1_9CHLO</name>
<sequence>MLRLGLLEGTTAKEPLVLLRDGLHAQHLRRQQIVCSRRVVCFAEAADPASSLRRDVTKRIQALGRAKKPKEAVAQLHILAEAKLEPDRRAATAIIDACARNGAMTMAQKAFDEMFGQELEPDEITFAILVRGYGNQSPPAWSHITRLLSTMVSEHSCQPDIATFNALLEICARTKDQERGFEMIDRMHRAGIEPDDFTFEAVKHRRVLRSYLRRSSNL</sequence>
<dbReference type="NCBIfam" id="TIGR00756">
    <property type="entry name" value="PPR"/>
    <property type="match status" value="1"/>
</dbReference>
<evidence type="ECO:0000256" key="3">
    <source>
        <dbReference type="PROSITE-ProRule" id="PRU00708"/>
    </source>
</evidence>
<protein>
    <recommendedName>
        <fullName evidence="6">Pentatricopeptide repeat-containing protein</fullName>
    </recommendedName>
</protein>
<evidence type="ECO:0000256" key="1">
    <source>
        <dbReference type="ARBA" id="ARBA00007626"/>
    </source>
</evidence>
<keyword evidence="5" id="KW-1185">Reference proteome</keyword>
<dbReference type="EMBL" id="JALJOV010000507">
    <property type="protein sequence ID" value="KAK9863168.1"/>
    <property type="molecule type" value="Genomic_DNA"/>
</dbReference>
<organism evidence="4 5">
    <name type="scientific">Apatococcus fuscideae</name>
    <dbReference type="NCBI Taxonomy" id="2026836"/>
    <lineage>
        <taxon>Eukaryota</taxon>
        <taxon>Viridiplantae</taxon>
        <taxon>Chlorophyta</taxon>
        <taxon>core chlorophytes</taxon>
        <taxon>Trebouxiophyceae</taxon>
        <taxon>Chlorellales</taxon>
        <taxon>Chlorellaceae</taxon>
        <taxon>Apatococcus</taxon>
    </lineage>
</organism>
<evidence type="ECO:0008006" key="6">
    <source>
        <dbReference type="Google" id="ProtNLM"/>
    </source>
</evidence>
<evidence type="ECO:0000256" key="2">
    <source>
        <dbReference type="ARBA" id="ARBA00022737"/>
    </source>
</evidence>
<dbReference type="Pfam" id="PF13812">
    <property type="entry name" value="PPR_3"/>
    <property type="match status" value="1"/>
</dbReference>
<evidence type="ECO:0000313" key="4">
    <source>
        <dbReference type="EMBL" id="KAK9863168.1"/>
    </source>
</evidence>
<dbReference type="Pfam" id="PF13041">
    <property type="entry name" value="PPR_2"/>
    <property type="match status" value="1"/>
</dbReference>
<keyword evidence="2" id="KW-0677">Repeat</keyword>
<dbReference type="Proteomes" id="UP001485043">
    <property type="component" value="Unassembled WGS sequence"/>
</dbReference>
<accession>A0AAW1T1I1</accession>
<dbReference type="AlphaFoldDB" id="A0AAW1T1I1"/>
<feature type="repeat" description="PPR" evidence="3">
    <location>
        <begin position="160"/>
        <end position="194"/>
    </location>
</feature>